<reference evidence="1" key="1">
    <citation type="submission" date="2021-06" db="EMBL/GenBank/DDBJ databases">
        <authorList>
            <person name="Kallberg Y."/>
            <person name="Tangrot J."/>
            <person name="Rosling A."/>
        </authorList>
    </citation>
    <scope>NUCLEOTIDE SEQUENCE</scope>
    <source>
        <strain evidence="1">MA461A</strain>
    </source>
</reference>
<protein>
    <submittedName>
        <fullName evidence="1">6776_t:CDS:1</fullName>
    </submittedName>
</protein>
<dbReference type="Proteomes" id="UP000789920">
    <property type="component" value="Unassembled WGS sequence"/>
</dbReference>
<keyword evidence="2" id="KW-1185">Reference proteome</keyword>
<dbReference type="EMBL" id="CAJVQC010030794">
    <property type="protein sequence ID" value="CAG8746662.1"/>
    <property type="molecule type" value="Genomic_DNA"/>
</dbReference>
<name>A0ACA9QG62_9GLOM</name>
<evidence type="ECO:0000313" key="1">
    <source>
        <dbReference type="EMBL" id="CAG8746662.1"/>
    </source>
</evidence>
<accession>A0ACA9QG62</accession>
<comment type="caution">
    <text evidence="1">The sequence shown here is derived from an EMBL/GenBank/DDBJ whole genome shotgun (WGS) entry which is preliminary data.</text>
</comment>
<gene>
    <name evidence="1" type="ORF">RPERSI_LOCUS13736</name>
</gene>
<organism evidence="1 2">
    <name type="scientific">Racocetra persica</name>
    <dbReference type="NCBI Taxonomy" id="160502"/>
    <lineage>
        <taxon>Eukaryota</taxon>
        <taxon>Fungi</taxon>
        <taxon>Fungi incertae sedis</taxon>
        <taxon>Mucoromycota</taxon>
        <taxon>Glomeromycotina</taxon>
        <taxon>Glomeromycetes</taxon>
        <taxon>Diversisporales</taxon>
        <taxon>Gigasporaceae</taxon>
        <taxon>Racocetra</taxon>
    </lineage>
</organism>
<feature type="non-terminal residue" evidence="1">
    <location>
        <position position="1"/>
    </location>
</feature>
<sequence>KEAFHVAQDDINFQGEGYDEAYNNFQKGISSNIRNYDKDNYESI</sequence>
<evidence type="ECO:0000313" key="2">
    <source>
        <dbReference type="Proteomes" id="UP000789920"/>
    </source>
</evidence>
<proteinExistence type="predicted"/>